<name>A0A0F8ZVF9_9ZZZZ</name>
<reference evidence="2" key="1">
    <citation type="journal article" date="2015" name="Nature">
        <title>Complex archaea that bridge the gap between prokaryotes and eukaryotes.</title>
        <authorList>
            <person name="Spang A."/>
            <person name="Saw J.H."/>
            <person name="Jorgensen S.L."/>
            <person name="Zaremba-Niedzwiedzka K."/>
            <person name="Martijn J."/>
            <person name="Lind A.E."/>
            <person name="van Eijk R."/>
            <person name="Schleper C."/>
            <person name="Guy L."/>
            <person name="Ettema T.J."/>
        </authorList>
    </citation>
    <scope>NUCLEOTIDE SEQUENCE</scope>
</reference>
<organism evidence="2">
    <name type="scientific">marine sediment metagenome</name>
    <dbReference type="NCBI Taxonomy" id="412755"/>
    <lineage>
        <taxon>unclassified sequences</taxon>
        <taxon>metagenomes</taxon>
        <taxon>ecological metagenomes</taxon>
    </lineage>
</organism>
<accession>A0A0F8ZVF9</accession>
<gene>
    <name evidence="2" type="ORF">LCGC14_2989050</name>
</gene>
<dbReference type="AlphaFoldDB" id="A0A0F8ZVF9"/>
<proteinExistence type="predicted"/>
<feature type="region of interest" description="Disordered" evidence="1">
    <location>
        <begin position="1"/>
        <end position="20"/>
    </location>
</feature>
<dbReference type="EMBL" id="LAZR01061253">
    <property type="protein sequence ID" value="KKK63956.1"/>
    <property type="molecule type" value="Genomic_DNA"/>
</dbReference>
<evidence type="ECO:0000256" key="1">
    <source>
        <dbReference type="SAM" id="MobiDB-lite"/>
    </source>
</evidence>
<comment type="caution">
    <text evidence="2">The sequence shown here is derived from an EMBL/GenBank/DDBJ whole genome shotgun (WGS) entry which is preliminary data.</text>
</comment>
<protein>
    <submittedName>
        <fullName evidence="2">Uncharacterized protein</fullName>
    </submittedName>
</protein>
<sequence length="64" mass="6752">MNLETGQSGQGGLPHPPPPALGCSVCAFRSVGREVMASGDERYVDTRTASSWGAGGRPTRRYSK</sequence>
<evidence type="ECO:0000313" key="2">
    <source>
        <dbReference type="EMBL" id="KKK63956.1"/>
    </source>
</evidence>